<protein>
    <recommendedName>
        <fullName evidence="7">Steroid 5-alpha reductase C-terminal domain-containing protein</fullName>
    </recommendedName>
</protein>
<evidence type="ECO:0000256" key="5">
    <source>
        <dbReference type="SAM" id="Phobius"/>
    </source>
</evidence>
<name>A0A382SNC9_9ZZZZ</name>
<keyword evidence="4 5" id="KW-0472">Membrane</keyword>
<evidence type="ECO:0000256" key="3">
    <source>
        <dbReference type="ARBA" id="ARBA00022989"/>
    </source>
</evidence>
<accession>A0A382SNC9</accession>
<gene>
    <name evidence="6" type="ORF">METZ01_LOCUS363532</name>
</gene>
<feature type="transmembrane region" description="Helical" evidence="5">
    <location>
        <begin position="66"/>
        <end position="87"/>
    </location>
</feature>
<comment type="subcellular location">
    <subcellularLocation>
        <location evidence="1">Endomembrane system</location>
        <topology evidence="1">Multi-pass membrane protein</topology>
    </subcellularLocation>
</comment>
<dbReference type="Gene3D" id="1.20.120.1630">
    <property type="match status" value="1"/>
</dbReference>
<dbReference type="EMBL" id="UINC01129938">
    <property type="protein sequence ID" value="SVD10678.1"/>
    <property type="molecule type" value="Genomic_DNA"/>
</dbReference>
<keyword evidence="3 5" id="KW-1133">Transmembrane helix</keyword>
<evidence type="ECO:0008006" key="7">
    <source>
        <dbReference type="Google" id="ProtNLM"/>
    </source>
</evidence>
<reference evidence="6" key="1">
    <citation type="submission" date="2018-05" db="EMBL/GenBank/DDBJ databases">
        <authorList>
            <person name="Lanie J.A."/>
            <person name="Ng W.-L."/>
            <person name="Kazmierczak K.M."/>
            <person name="Andrzejewski T.M."/>
            <person name="Davidsen T.M."/>
            <person name="Wayne K.J."/>
            <person name="Tettelin H."/>
            <person name="Glass J.I."/>
            <person name="Rusch D."/>
            <person name="Podicherti R."/>
            <person name="Tsui H.-C.T."/>
            <person name="Winkler M.E."/>
        </authorList>
    </citation>
    <scope>NUCLEOTIDE SEQUENCE</scope>
</reference>
<dbReference type="GO" id="GO:0012505">
    <property type="term" value="C:endomembrane system"/>
    <property type="evidence" value="ECO:0007669"/>
    <property type="project" value="UniProtKB-SubCell"/>
</dbReference>
<organism evidence="6">
    <name type="scientific">marine metagenome</name>
    <dbReference type="NCBI Taxonomy" id="408172"/>
    <lineage>
        <taxon>unclassified sequences</taxon>
        <taxon>metagenomes</taxon>
        <taxon>ecological metagenomes</taxon>
    </lineage>
</organism>
<evidence type="ECO:0000313" key="6">
    <source>
        <dbReference type="EMBL" id="SVD10678.1"/>
    </source>
</evidence>
<dbReference type="InterPro" id="IPR007318">
    <property type="entry name" value="Phopholipid_MeTrfase"/>
</dbReference>
<dbReference type="AlphaFoldDB" id="A0A382SNC9"/>
<keyword evidence="2 5" id="KW-0812">Transmembrane</keyword>
<sequence>MIIYFAGANNAHRVAGIFLLLLGEGIRIWAVSHAGGATRTRDVGAPSLCTSGPYAQTRNPLYVGNMLMYVGIVLIAGMPNEFFAVTVTA</sequence>
<evidence type="ECO:0000256" key="2">
    <source>
        <dbReference type="ARBA" id="ARBA00022692"/>
    </source>
</evidence>
<feature type="non-terminal residue" evidence="6">
    <location>
        <position position="89"/>
    </location>
</feature>
<evidence type="ECO:0000256" key="1">
    <source>
        <dbReference type="ARBA" id="ARBA00004127"/>
    </source>
</evidence>
<proteinExistence type="predicted"/>
<dbReference type="Pfam" id="PF04191">
    <property type="entry name" value="PEMT"/>
    <property type="match status" value="1"/>
</dbReference>
<evidence type="ECO:0000256" key="4">
    <source>
        <dbReference type="ARBA" id="ARBA00023136"/>
    </source>
</evidence>